<evidence type="ECO:0000313" key="1">
    <source>
        <dbReference type="EMBL" id="KAK3790797.1"/>
    </source>
</evidence>
<accession>A0AAE1AQ71</accession>
<dbReference type="AlphaFoldDB" id="A0AAE1AQ71"/>
<gene>
    <name evidence="1" type="ORF">RRG08_038288</name>
</gene>
<evidence type="ECO:0000313" key="2">
    <source>
        <dbReference type="Proteomes" id="UP001283361"/>
    </source>
</evidence>
<keyword evidence="2" id="KW-1185">Reference proteome</keyword>
<sequence>MCILDQSQSHRSTLKRASSGLITPPTCGIYCQGKARLKKHKNFLQVSSSGGPPSSDPIPDVLTSTLLPEYPLLTNKKPRISGAITTRVGHRKPIATSVRLASLPVCV</sequence>
<comment type="caution">
    <text evidence="1">The sequence shown here is derived from an EMBL/GenBank/DDBJ whole genome shotgun (WGS) entry which is preliminary data.</text>
</comment>
<dbReference type="Proteomes" id="UP001283361">
    <property type="component" value="Unassembled WGS sequence"/>
</dbReference>
<dbReference type="EMBL" id="JAWDGP010001519">
    <property type="protein sequence ID" value="KAK3790797.1"/>
    <property type="molecule type" value="Genomic_DNA"/>
</dbReference>
<protein>
    <submittedName>
        <fullName evidence="1">Uncharacterized protein</fullName>
    </submittedName>
</protein>
<name>A0AAE1AQ71_9GAST</name>
<organism evidence="1 2">
    <name type="scientific">Elysia crispata</name>
    <name type="common">lettuce slug</name>
    <dbReference type="NCBI Taxonomy" id="231223"/>
    <lineage>
        <taxon>Eukaryota</taxon>
        <taxon>Metazoa</taxon>
        <taxon>Spiralia</taxon>
        <taxon>Lophotrochozoa</taxon>
        <taxon>Mollusca</taxon>
        <taxon>Gastropoda</taxon>
        <taxon>Heterobranchia</taxon>
        <taxon>Euthyneura</taxon>
        <taxon>Panpulmonata</taxon>
        <taxon>Sacoglossa</taxon>
        <taxon>Placobranchoidea</taxon>
        <taxon>Plakobranchidae</taxon>
        <taxon>Elysia</taxon>
    </lineage>
</organism>
<reference evidence="1" key="1">
    <citation type="journal article" date="2023" name="G3 (Bethesda)">
        <title>A reference genome for the long-term kleptoplast-retaining sea slug Elysia crispata morphotype clarki.</title>
        <authorList>
            <person name="Eastman K.E."/>
            <person name="Pendleton A.L."/>
            <person name="Shaikh M.A."/>
            <person name="Suttiyut T."/>
            <person name="Ogas R."/>
            <person name="Tomko P."/>
            <person name="Gavelis G."/>
            <person name="Widhalm J.R."/>
            <person name="Wisecaver J.H."/>
        </authorList>
    </citation>
    <scope>NUCLEOTIDE SEQUENCE</scope>
    <source>
        <strain evidence="1">ECLA1</strain>
    </source>
</reference>
<proteinExistence type="predicted"/>